<feature type="compositionally biased region" description="Acidic residues" evidence="7">
    <location>
        <begin position="210"/>
        <end position="224"/>
    </location>
</feature>
<feature type="repeat" description="WD" evidence="6">
    <location>
        <begin position="452"/>
        <end position="494"/>
    </location>
</feature>
<keyword evidence="4" id="KW-0539">Nucleus</keyword>
<dbReference type="PANTHER" id="PTHR45903">
    <property type="entry name" value="GLUTAMATE-RICH WD REPEAT-CONTAINING PROTEIN 1"/>
    <property type="match status" value="1"/>
</dbReference>
<dbReference type="InterPro" id="IPR022052">
    <property type="entry name" value="Histone-bd_RBBP4-like_N"/>
</dbReference>
<evidence type="ECO:0000256" key="3">
    <source>
        <dbReference type="ARBA" id="ARBA00022737"/>
    </source>
</evidence>
<organism evidence="9 10">
    <name type="scientific">Gracilariopsis chorda</name>
    <dbReference type="NCBI Taxonomy" id="448386"/>
    <lineage>
        <taxon>Eukaryota</taxon>
        <taxon>Rhodophyta</taxon>
        <taxon>Florideophyceae</taxon>
        <taxon>Rhodymeniophycidae</taxon>
        <taxon>Gracilariales</taxon>
        <taxon>Gracilariaceae</taxon>
        <taxon>Gracilariopsis</taxon>
    </lineage>
</organism>
<reference evidence="9 10" key="1">
    <citation type="journal article" date="2018" name="Mol. Biol. Evol.">
        <title>Analysis of the draft genome of the red seaweed Gracilariopsis chorda provides insights into genome size evolution in Rhodophyta.</title>
        <authorList>
            <person name="Lee J."/>
            <person name="Yang E.C."/>
            <person name="Graf L."/>
            <person name="Yang J.H."/>
            <person name="Qiu H."/>
            <person name="Zel Zion U."/>
            <person name="Chan C.X."/>
            <person name="Stephens T.G."/>
            <person name="Weber A.P.M."/>
            <person name="Boo G.H."/>
            <person name="Boo S.M."/>
            <person name="Kim K.M."/>
            <person name="Shin Y."/>
            <person name="Jung M."/>
            <person name="Lee S.J."/>
            <person name="Yim H.S."/>
            <person name="Lee J.H."/>
            <person name="Bhattacharya D."/>
            <person name="Yoon H.S."/>
        </authorList>
    </citation>
    <scope>NUCLEOTIDE SEQUENCE [LARGE SCALE GENOMIC DNA]</scope>
    <source>
        <strain evidence="9 10">SKKU-2015</strain>
        <tissue evidence="9">Whole body</tissue>
    </source>
</reference>
<evidence type="ECO:0000259" key="8">
    <source>
        <dbReference type="Pfam" id="PF12265"/>
    </source>
</evidence>
<keyword evidence="2 6" id="KW-0853">WD repeat</keyword>
<dbReference type="PROSITE" id="PS50294">
    <property type="entry name" value="WD_REPEATS_REGION"/>
    <property type="match status" value="3"/>
</dbReference>
<accession>A0A2V3IUB5</accession>
<evidence type="ECO:0000256" key="1">
    <source>
        <dbReference type="ARBA" id="ARBA00004123"/>
    </source>
</evidence>
<dbReference type="InterPro" id="IPR020472">
    <property type="entry name" value="WD40_PAC1"/>
</dbReference>
<feature type="region of interest" description="Disordered" evidence="7">
    <location>
        <begin position="186"/>
        <end position="232"/>
    </location>
</feature>
<feature type="repeat" description="WD" evidence="6">
    <location>
        <begin position="356"/>
        <end position="398"/>
    </location>
</feature>
<feature type="compositionally biased region" description="Basic and acidic residues" evidence="7">
    <location>
        <begin position="46"/>
        <end position="55"/>
    </location>
</feature>
<dbReference type="PRINTS" id="PR00320">
    <property type="entry name" value="GPROTEINBRPT"/>
</dbReference>
<keyword evidence="3" id="KW-0677">Repeat</keyword>
<dbReference type="GO" id="GO:0005730">
    <property type="term" value="C:nucleolus"/>
    <property type="evidence" value="ECO:0007669"/>
    <property type="project" value="TreeGrafter"/>
</dbReference>
<dbReference type="SMART" id="SM00320">
    <property type="entry name" value="WD40"/>
    <property type="match status" value="6"/>
</dbReference>
<keyword evidence="10" id="KW-1185">Reference proteome</keyword>
<evidence type="ECO:0000256" key="4">
    <source>
        <dbReference type="ARBA" id="ARBA00023242"/>
    </source>
</evidence>
<name>A0A2V3IUB5_9FLOR</name>
<feature type="region of interest" description="Disordered" evidence="7">
    <location>
        <begin position="1"/>
        <end position="60"/>
    </location>
</feature>
<dbReference type="InterPro" id="IPR001680">
    <property type="entry name" value="WD40_rpt"/>
</dbReference>
<dbReference type="OrthoDB" id="2161379at2759"/>
<gene>
    <name evidence="9" type="ORF">BWQ96_04948</name>
</gene>
<feature type="compositionally biased region" description="Polar residues" evidence="7">
    <location>
        <begin position="28"/>
        <end position="40"/>
    </location>
</feature>
<dbReference type="InterPro" id="IPR036322">
    <property type="entry name" value="WD40_repeat_dom_sf"/>
</dbReference>
<evidence type="ECO:0000256" key="6">
    <source>
        <dbReference type="PROSITE-ProRule" id="PRU00221"/>
    </source>
</evidence>
<dbReference type="PROSITE" id="PS00678">
    <property type="entry name" value="WD_REPEATS_1"/>
    <property type="match status" value="1"/>
</dbReference>
<protein>
    <recommendedName>
        <fullName evidence="5">Glutamate-rich WD repeat-containing protein 1</fullName>
    </recommendedName>
</protein>
<comment type="subcellular location">
    <subcellularLocation>
        <location evidence="1">Nucleus</location>
    </subcellularLocation>
</comment>
<dbReference type="STRING" id="448386.A0A2V3IUB5"/>
<evidence type="ECO:0000256" key="2">
    <source>
        <dbReference type="ARBA" id="ARBA00022574"/>
    </source>
</evidence>
<dbReference type="SUPFAM" id="SSF50978">
    <property type="entry name" value="WD40 repeat-like"/>
    <property type="match status" value="1"/>
</dbReference>
<evidence type="ECO:0000256" key="7">
    <source>
        <dbReference type="SAM" id="MobiDB-lite"/>
    </source>
</evidence>
<dbReference type="InterPro" id="IPR015943">
    <property type="entry name" value="WD40/YVTN_repeat-like_dom_sf"/>
</dbReference>
<dbReference type="Proteomes" id="UP000247409">
    <property type="component" value="Unassembled WGS sequence"/>
</dbReference>
<dbReference type="EMBL" id="NBIV01000064">
    <property type="protein sequence ID" value="PXF45307.1"/>
    <property type="molecule type" value="Genomic_DNA"/>
</dbReference>
<dbReference type="Gene3D" id="2.130.10.10">
    <property type="entry name" value="YVTN repeat-like/Quinoprotein amine dehydrogenase"/>
    <property type="match status" value="1"/>
</dbReference>
<evidence type="ECO:0000313" key="9">
    <source>
        <dbReference type="EMBL" id="PXF45307.1"/>
    </source>
</evidence>
<dbReference type="Pfam" id="PF12265">
    <property type="entry name" value="CAF1C_H4-bd"/>
    <property type="match status" value="1"/>
</dbReference>
<comment type="caution">
    <text evidence="9">The sequence shown here is derived from an EMBL/GenBank/DDBJ whole genome shotgun (WGS) entry which is preliminary data.</text>
</comment>
<dbReference type="InterPro" id="IPR019775">
    <property type="entry name" value="WD40_repeat_CS"/>
</dbReference>
<evidence type="ECO:0000256" key="5">
    <source>
        <dbReference type="ARBA" id="ARBA00040876"/>
    </source>
</evidence>
<sequence length="558" mass="61337">MAGARNKHSRARGKAKVTRSQLRARVEASQNATVGHSPSVSRKRRAQTELERNAEEPDTETVFEDAYGDDYEEEHIASGEKPDGEIRDPMMVNDAVVFRPGKDKVGAGEKLVYDESAYDQFHRCTLEWPSLSFDFVCMNASGAYDNISPLAMQTYPMTATMVLGTQADVSAKNKLVCLKMSNLHRTRRPRKGKKTAAKSVGAEGASSDESSSEDEDDDDDDEMSDESHMLPSRNTILQNIDIKFDSIVNRVRTMPQHPNIVAAWSSSGRFYITDVAPALDVLNVDKGRRMSASTSISPSNIKPMYSFRGHGVEGYAMDWSRVVESNLLTGALNGSIYMTKATNREGAAFTTVPDRFIGHRQAVEDIQWSPNEQNVFASCSSDKSIRIWDTRERRRSALVVDGAHDADVNVISWNRMETHLIVSGGDEGLIKVWDLRHLTGGSNSVSTAAAEFKQHNAAITCVQWNDADASMLCAGSEDGCVSVWDLAVERDAEEELREGVVLSGAEEFPAQLLFVHMGQKNVKEAQWHPSCPSLIVSTAEDGLNVFQASNITASSLGS</sequence>
<dbReference type="InterPro" id="IPR051972">
    <property type="entry name" value="Glutamate-rich_WD_repeat"/>
</dbReference>
<feature type="repeat" description="WD" evidence="6">
    <location>
        <begin position="401"/>
        <end position="436"/>
    </location>
</feature>
<dbReference type="GO" id="GO:0042254">
    <property type="term" value="P:ribosome biogenesis"/>
    <property type="evidence" value="ECO:0007669"/>
    <property type="project" value="TreeGrafter"/>
</dbReference>
<feature type="domain" description="Histone-binding protein RBBP4-like N-terminal" evidence="8">
    <location>
        <begin position="109"/>
        <end position="184"/>
    </location>
</feature>
<evidence type="ECO:0000313" key="10">
    <source>
        <dbReference type="Proteomes" id="UP000247409"/>
    </source>
</evidence>
<dbReference type="Pfam" id="PF00400">
    <property type="entry name" value="WD40"/>
    <property type="match status" value="3"/>
</dbReference>
<feature type="compositionally biased region" description="Basic residues" evidence="7">
    <location>
        <begin position="1"/>
        <end position="17"/>
    </location>
</feature>
<dbReference type="PANTHER" id="PTHR45903:SF1">
    <property type="entry name" value="GLUTAMATE-RICH WD REPEAT-CONTAINING PROTEIN 1"/>
    <property type="match status" value="1"/>
</dbReference>
<feature type="compositionally biased region" description="Basic residues" evidence="7">
    <location>
        <begin position="186"/>
        <end position="196"/>
    </location>
</feature>
<dbReference type="PROSITE" id="PS50082">
    <property type="entry name" value="WD_REPEATS_2"/>
    <property type="match status" value="3"/>
</dbReference>
<proteinExistence type="predicted"/>
<dbReference type="AlphaFoldDB" id="A0A2V3IUB5"/>